<sequence length="217" mass="22834">MLSADAVSVSRDGVALLEPASLDITAGECIAVRGDNGAGKTTLLRVLAGRLRPTCGTATFMGQPVDERRPGVREAIAALIDPPALYPDLTVVDHLAFIAAAWQPFAGTVSGPCLDPIPVPTPPDQLIAQFGLTAVTNRFPDELSSGQRQLVALAVTFARPARVVLLDEPEQRLDPSRRALLASALRDAGERGIAVVFASHDDAVIASVAQRSVWIEA</sequence>
<dbReference type="Pfam" id="PF00005">
    <property type="entry name" value="ABC_tran"/>
    <property type="match status" value="1"/>
</dbReference>
<accession>A0A939QFG0</accession>
<dbReference type="AlphaFoldDB" id="A0A939QFG0"/>
<dbReference type="GO" id="GO:0005524">
    <property type="term" value="F:ATP binding"/>
    <property type="evidence" value="ECO:0007669"/>
    <property type="project" value="UniProtKB-KW"/>
</dbReference>
<dbReference type="InterPro" id="IPR003439">
    <property type="entry name" value="ABC_transporter-like_ATP-bd"/>
</dbReference>
<evidence type="ECO:0000313" key="5">
    <source>
        <dbReference type="EMBL" id="MBO2989860.1"/>
    </source>
</evidence>
<dbReference type="SMART" id="SM00382">
    <property type="entry name" value="AAA"/>
    <property type="match status" value="1"/>
</dbReference>
<dbReference type="PANTHER" id="PTHR42939">
    <property type="entry name" value="ABC TRANSPORTER ATP-BINDING PROTEIN ALBC-RELATED"/>
    <property type="match status" value="1"/>
</dbReference>
<organism evidence="5 6">
    <name type="scientific">Leucobacter tardus</name>
    <dbReference type="NCBI Taxonomy" id="501483"/>
    <lineage>
        <taxon>Bacteria</taxon>
        <taxon>Bacillati</taxon>
        <taxon>Actinomycetota</taxon>
        <taxon>Actinomycetes</taxon>
        <taxon>Micrococcales</taxon>
        <taxon>Microbacteriaceae</taxon>
        <taxon>Leucobacter</taxon>
    </lineage>
</organism>
<dbReference type="InterPro" id="IPR027417">
    <property type="entry name" value="P-loop_NTPase"/>
</dbReference>
<dbReference type="InterPro" id="IPR003593">
    <property type="entry name" value="AAA+_ATPase"/>
</dbReference>
<dbReference type="Proteomes" id="UP000668403">
    <property type="component" value="Unassembled WGS sequence"/>
</dbReference>
<dbReference type="Gene3D" id="3.40.50.300">
    <property type="entry name" value="P-loop containing nucleotide triphosphate hydrolases"/>
    <property type="match status" value="1"/>
</dbReference>
<evidence type="ECO:0000256" key="3">
    <source>
        <dbReference type="ARBA" id="ARBA00022840"/>
    </source>
</evidence>
<keyword evidence="6" id="KW-1185">Reference proteome</keyword>
<dbReference type="SUPFAM" id="SSF52540">
    <property type="entry name" value="P-loop containing nucleoside triphosphate hydrolases"/>
    <property type="match status" value="1"/>
</dbReference>
<name>A0A939QFG0_9MICO</name>
<evidence type="ECO:0000259" key="4">
    <source>
        <dbReference type="PROSITE" id="PS50893"/>
    </source>
</evidence>
<dbReference type="EMBL" id="JAGFBF010000005">
    <property type="protein sequence ID" value="MBO2989860.1"/>
    <property type="molecule type" value="Genomic_DNA"/>
</dbReference>
<dbReference type="GO" id="GO:0016887">
    <property type="term" value="F:ATP hydrolysis activity"/>
    <property type="evidence" value="ECO:0007669"/>
    <property type="project" value="InterPro"/>
</dbReference>
<protein>
    <submittedName>
        <fullName evidence="5">ABC transporter ATP-binding protein</fullName>
    </submittedName>
</protein>
<gene>
    <name evidence="5" type="ORF">J4H85_07610</name>
</gene>
<dbReference type="InterPro" id="IPR017871">
    <property type="entry name" value="ABC_transporter-like_CS"/>
</dbReference>
<evidence type="ECO:0000313" key="6">
    <source>
        <dbReference type="Proteomes" id="UP000668403"/>
    </source>
</evidence>
<evidence type="ECO:0000256" key="1">
    <source>
        <dbReference type="ARBA" id="ARBA00022448"/>
    </source>
</evidence>
<dbReference type="InterPro" id="IPR051782">
    <property type="entry name" value="ABC_Transporter_VariousFunc"/>
</dbReference>
<dbReference type="PROSITE" id="PS50893">
    <property type="entry name" value="ABC_TRANSPORTER_2"/>
    <property type="match status" value="1"/>
</dbReference>
<keyword evidence="1" id="KW-0813">Transport</keyword>
<evidence type="ECO:0000256" key="2">
    <source>
        <dbReference type="ARBA" id="ARBA00022741"/>
    </source>
</evidence>
<keyword evidence="3 5" id="KW-0067">ATP-binding</keyword>
<feature type="domain" description="ABC transporter" evidence="4">
    <location>
        <begin position="2"/>
        <end position="217"/>
    </location>
</feature>
<reference evidence="5" key="1">
    <citation type="submission" date="2021-03" db="EMBL/GenBank/DDBJ databases">
        <title>Leucobacter chromiisoli sp. nov., isolated from chromium-containing soil of chemical plant.</title>
        <authorList>
            <person name="Xu Z."/>
        </authorList>
    </citation>
    <scope>NUCLEOTIDE SEQUENCE</scope>
    <source>
        <strain evidence="5">K 70/01</strain>
    </source>
</reference>
<proteinExistence type="predicted"/>
<comment type="caution">
    <text evidence="5">The sequence shown here is derived from an EMBL/GenBank/DDBJ whole genome shotgun (WGS) entry which is preliminary data.</text>
</comment>
<dbReference type="PROSITE" id="PS00211">
    <property type="entry name" value="ABC_TRANSPORTER_1"/>
    <property type="match status" value="1"/>
</dbReference>
<keyword evidence="2" id="KW-0547">Nucleotide-binding</keyword>
<dbReference type="PANTHER" id="PTHR42939:SF1">
    <property type="entry name" value="ABC TRANSPORTER ATP-BINDING PROTEIN ALBC-RELATED"/>
    <property type="match status" value="1"/>
</dbReference>